<feature type="compositionally biased region" description="Polar residues" evidence="2">
    <location>
        <begin position="82"/>
        <end position="92"/>
    </location>
</feature>
<dbReference type="RefSeq" id="XP_049264208.1">
    <property type="nucleotide sequence ID" value="XM_049406232.1"/>
</dbReference>
<feature type="region of interest" description="Disordered" evidence="2">
    <location>
        <begin position="1"/>
        <end position="313"/>
    </location>
</feature>
<feature type="compositionally biased region" description="Polar residues" evidence="2">
    <location>
        <begin position="198"/>
        <end position="232"/>
    </location>
</feature>
<dbReference type="PANTHER" id="PTHR46430">
    <property type="entry name" value="PROTEIN SKT5-RELATED"/>
    <property type="match status" value="1"/>
</dbReference>
<keyword evidence="4" id="KW-1185">Reference proteome</keyword>
<dbReference type="AlphaFoldDB" id="A0A8J5UP15"/>
<sequence length="1188" mass="133505">MGFFSRLRSDKTALQPPPPPDSKGKGHTRSSFRSNSFTGSEFSSTASDSSHTSSESMGFNSSNQQQHHQSKSSKFSSKPKTETSSTAFPSTPNKKKFLQRPQSEIVTSKQQYSPIPVGKLRSSKELPTPSKHRSPSRKPPTDDFIDSPTPQQNSDPMININKLRTSPLLPMSPSQQQHDAQQEFIEPLPSRIPRKKSPLSQVHTEQMDFSQDFQYKTLRPSTPKQSSLSPKTPKNPIVEIPQPPFANPHPINGSENSSPTSQFNFNPASSSAYSQSQQFSSQKPAARQGSNPSEGGDSSEEDLRSSVSTLPPTQHPYYEQWKQYYETLAAQFAQQQQQANGDNSQAPPVNPMMFMQMPFVYNPFAPPHGSPGNGMATMNYSTSQLPDPALMYQQQQLFHSQSQLSGSSYPSSAIQSPIEGVRPQFEFPEQPQHDYLTSYKKSKNMQTEIINEDNELVSNSRKSTVKSNRYPSAPSSFIRKDVTNIGNHMRVSSVESNFKPNEFQIYDEEDGDSDKSRSVSYSSTGFSSPSDSTGSIAKLSQMSLTDRKRELSRHISDYNKFLFGNGDEDSESEEELGNHNKTKDSQNDEDKTLIADKAPPVDHQLPTPTSEDGLSAKDSSNSVSETSSVNSIQSDGPDKFIVGELKPKVKSPNRRQSNVSPATVRDVKKEAKPVVKGNSVYSSYPYNTSVTSLTMGMPPPPQSRSMEPVYMAASYSNPMLSVPTEYNGSTTSFGHNRRQSIATAEAKRRSMIGLNGYLDAPVINKRNSMPMFGAYQQQPQAPRITEPIIAKKIQDFIKLRNVIASGNKTIEYRLYWVKMLVTAINYKLYAYINIKGDPIQPEQGPSNKLLFIKSMETQLTKLLKEFESGRIEREGVESELYFVYASLLKQDFVASHNQDFGFEKDAVRAIEYYEKVLEVNPKDFKALYKIGEIHEYDFEGQFERAVEFYTEAAKFGYNRAIFKISMLYLHVPELRSVKFLKYLHGLSNIELKDVRLDEEDFEEMQEIVGLASYELGRIYEGLYPGDLSMEDDFILRSVEIAPVNYAKSLTYYNKAAKLDCLLAQVRLGIVYEKGELNRQQNPNKSIQWFIKASSSPLSFKRHPEAMIGLARWYLRGSDGSNKHIPVPAPEKAVIWCDRAIKEFNSADAMFMMGELSEMGFTGSNPQTWYKKSYDMGFEPAAEKLGLVE</sequence>
<feature type="region of interest" description="Disordered" evidence="2">
    <location>
        <begin position="453"/>
        <end position="474"/>
    </location>
</feature>
<dbReference type="PANTHER" id="PTHR46430:SF3">
    <property type="entry name" value="ACTIVATOR OF C KINASE PROTEIN 1"/>
    <property type="match status" value="1"/>
</dbReference>
<dbReference type="OrthoDB" id="272077at2759"/>
<feature type="region of interest" description="Disordered" evidence="2">
    <location>
        <begin position="563"/>
        <end position="671"/>
    </location>
</feature>
<reference evidence="3 4" key="1">
    <citation type="journal article" date="2021" name="DNA Res.">
        <title>Genome analysis of Candida subhashii reveals its hybrid nature and dual mitochondrial genome conformations.</title>
        <authorList>
            <person name="Mixao V."/>
            <person name="Hegedusova E."/>
            <person name="Saus E."/>
            <person name="Pryszcz L.P."/>
            <person name="Cillingova A."/>
            <person name="Nosek J."/>
            <person name="Gabaldon T."/>
        </authorList>
    </citation>
    <scope>NUCLEOTIDE SEQUENCE [LARGE SCALE GENOMIC DNA]</scope>
    <source>
        <strain evidence="3 4">CBS 10753</strain>
    </source>
</reference>
<feature type="compositionally biased region" description="Polar residues" evidence="2">
    <location>
        <begin position="456"/>
        <end position="474"/>
    </location>
</feature>
<feature type="compositionally biased region" description="Acidic residues" evidence="2">
    <location>
        <begin position="566"/>
        <end position="575"/>
    </location>
</feature>
<accession>A0A8J5UP15</accession>
<evidence type="ECO:0000313" key="4">
    <source>
        <dbReference type="Proteomes" id="UP000694255"/>
    </source>
</evidence>
<feature type="compositionally biased region" description="Polar residues" evidence="2">
    <location>
        <begin position="253"/>
        <end position="267"/>
    </location>
</feature>
<dbReference type="GeneID" id="73469278"/>
<feature type="compositionally biased region" description="Low complexity" evidence="2">
    <location>
        <begin position="619"/>
        <end position="634"/>
    </location>
</feature>
<dbReference type="EMBL" id="JAGSYN010000111">
    <property type="protein sequence ID" value="KAG7663976.1"/>
    <property type="molecule type" value="Genomic_DNA"/>
</dbReference>
<evidence type="ECO:0000313" key="3">
    <source>
        <dbReference type="EMBL" id="KAG7663976.1"/>
    </source>
</evidence>
<name>A0A8J5UP15_9ASCO</name>
<feature type="compositionally biased region" description="Basic and acidic residues" evidence="2">
    <location>
        <begin position="576"/>
        <end position="594"/>
    </location>
</feature>
<dbReference type="InterPro" id="IPR051726">
    <property type="entry name" value="Chitin_Synth_Reg"/>
</dbReference>
<evidence type="ECO:0000256" key="1">
    <source>
        <dbReference type="ARBA" id="ARBA00022737"/>
    </source>
</evidence>
<feature type="region of interest" description="Disordered" evidence="2">
    <location>
        <begin position="505"/>
        <end position="537"/>
    </location>
</feature>
<keyword evidence="1" id="KW-0677">Repeat</keyword>
<dbReference type="Pfam" id="PF08238">
    <property type="entry name" value="Sel1"/>
    <property type="match status" value="6"/>
</dbReference>
<dbReference type="InterPro" id="IPR006597">
    <property type="entry name" value="Sel1-like"/>
</dbReference>
<proteinExistence type="predicted"/>
<dbReference type="Proteomes" id="UP000694255">
    <property type="component" value="Unassembled WGS sequence"/>
</dbReference>
<feature type="compositionally biased region" description="Low complexity" evidence="2">
    <location>
        <begin position="40"/>
        <end position="76"/>
    </location>
</feature>
<comment type="caution">
    <text evidence="3">The sequence shown here is derived from an EMBL/GenBank/DDBJ whole genome shotgun (WGS) entry which is preliminary data.</text>
</comment>
<feature type="compositionally biased region" description="Polar residues" evidence="2">
    <location>
        <begin position="100"/>
        <end position="113"/>
    </location>
</feature>
<evidence type="ECO:0000256" key="2">
    <source>
        <dbReference type="SAM" id="MobiDB-lite"/>
    </source>
</evidence>
<protein>
    <recommendedName>
        <fullName evidence="5">Activator of C kinase protein 1</fullName>
    </recommendedName>
</protein>
<evidence type="ECO:0008006" key="5">
    <source>
        <dbReference type="Google" id="ProtNLM"/>
    </source>
</evidence>
<gene>
    <name evidence="3" type="ORF">J8A68_002477</name>
</gene>
<feature type="compositionally biased region" description="Low complexity" evidence="2">
    <location>
        <begin position="268"/>
        <end position="286"/>
    </location>
</feature>
<feature type="compositionally biased region" description="Low complexity" evidence="2">
    <location>
        <begin position="518"/>
        <end position="535"/>
    </location>
</feature>
<organism evidence="3 4">
    <name type="scientific">[Candida] subhashii</name>
    <dbReference type="NCBI Taxonomy" id="561895"/>
    <lineage>
        <taxon>Eukaryota</taxon>
        <taxon>Fungi</taxon>
        <taxon>Dikarya</taxon>
        <taxon>Ascomycota</taxon>
        <taxon>Saccharomycotina</taxon>
        <taxon>Pichiomycetes</taxon>
        <taxon>Debaryomycetaceae</taxon>
        <taxon>Spathaspora</taxon>
    </lineage>
</organism>
<dbReference type="SMART" id="SM00671">
    <property type="entry name" value="SEL1"/>
    <property type="match status" value="6"/>
</dbReference>